<evidence type="ECO:0000313" key="2">
    <source>
        <dbReference type="Proteomes" id="UP000644693"/>
    </source>
</evidence>
<name>A0A918XGD5_9GAMM</name>
<dbReference type="Proteomes" id="UP000644693">
    <property type="component" value="Unassembled WGS sequence"/>
</dbReference>
<dbReference type="InterPro" id="IPR036514">
    <property type="entry name" value="SGNH_hydro_sf"/>
</dbReference>
<proteinExistence type="predicted"/>
<sequence length="151" mass="16822">MNESYIHREGVTNDPLRRLELSRRLTELTNYQNSALAGLAARMQSAHPESTFAMFETHRFFKSLIGESGEGTEFETVGDAAQSRQIPGHCYTGSYMGSINADAVCESPSTRLLWDRVHPTTRVHCQLAAGITDRMAQLQWLDAAATLSRCE</sequence>
<evidence type="ECO:0000313" key="1">
    <source>
        <dbReference type="EMBL" id="GHD30862.1"/>
    </source>
</evidence>
<dbReference type="Gene3D" id="3.40.50.1110">
    <property type="entry name" value="SGNH hydrolase"/>
    <property type="match status" value="1"/>
</dbReference>
<comment type="caution">
    <text evidence="1">The sequence shown here is derived from an EMBL/GenBank/DDBJ whole genome shotgun (WGS) entry which is preliminary data.</text>
</comment>
<keyword evidence="2" id="KW-1185">Reference proteome</keyword>
<reference evidence="1" key="1">
    <citation type="journal article" date="2014" name="Int. J. Syst. Evol. Microbiol.">
        <title>Complete genome sequence of Corynebacterium casei LMG S-19264T (=DSM 44701T), isolated from a smear-ripened cheese.</title>
        <authorList>
            <consortium name="US DOE Joint Genome Institute (JGI-PGF)"/>
            <person name="Walter F."/>
            <person name="Albersmeier A."/>
            <person name="Kalinowski J."/>
            <person name="Ruckert C."/>
        </authorList>
    </citation>
    <scope>NUCLEOTIDE SEQUENCE</scope>
    <source>
        <strain evidence="1">KCTC 23430</strain>
    </source>
</reference>
<gene>
    <name evidence="1" type="ORF">GCM10007053_13090</name>
</gene>
<dbReference type="AlphaFoldDB" id="A0A918XGD5"/>
<protein>
    <submittedName>
        <fullName evidence="1">Uncharacterized protein</fullName>
    </submittedName>
</protein>
<dbReference type="EMBL" id="BMYM01000001">
    <property type="protein sequence ID" value="GHD30862.1"/>
    <property type="molecule type" value="Genomic_DNA"/>
</dbReference>
<accession>A0A918XGD5</accession>
<organism evidence="1 2">
    <name type="scientific">Parahalioglobus pacificus</name>
    <dbReference type="NCBI Taxonomy" id="930806"/>
    <lineage>
        <taxon>Bacteria</taxon>
        <taxon>Pseudomonadati</taxon>
        <taxon>Pseudomonadota</taxon>
        <taxon>Gammaproteobacteria</taxon>
        <taxon>Cellvibrionales</taxon>
        <taxon>Halieaceae</taxon>
        <taxon>Parahalioglobus</taxon>
    </lineage>
</organism>
<dbReference type="GO" id="GO:0016788">
    <property type="term" value="F:hydrolase activity, acting on ester bonds"/>
    <property type="evidence" value="ECO:0007669"/>
    <property type="project" value="UniProtKB-ARBA"/>
</dbReference>
<dbReference type="RefSeq" id="WP_189476430.1">
    <property type="nucleotide sequence ID" value="NZ_BMYM01000001.1"/>
</dbReference>
<reference evidence="1" key="2">
    <citation type="submission" date="2020-09" db="EMBL/GenBank/DDBJ databases">
        <authorList>
            <person name="Sun Q."/>
            <person name="Kim S."/>
        </authorList>
    </citation>
    <scope>NUCLEOTIDE SEQUENCE</scope>
    <source>
        <strain evidence="1">KCTC 23430</strain>
    </source>
</reference>